<dbReference type="EMBL" id="FNSA01000003">
    <property type="protein sequence ID" value="SEC10122.1"/>
    <property type="molecule type" value="Genomic_DNA"/>
</dbReference>
<gene>
    <name evidence="2" type="ORF">SAMN04489793_1529</name>
</gene>
<dbReference type="OrthoDB" id="3779642at2"/>
<accession>A0A1H4PSD6</accession>
<dbReference type="KEGG" id="tsm:ASU32_06495"/>
<dbReference type="RefSeq" id="WP_068524557.1">
    <property type="nucleotide sequence ID" value="NZ_CP019066.1"/>
</dbReference>
<name>A0A1H4PSD6_TSUTY</name>
<evidence type="ECO:0000259" key="1">
    <source>
        <dbReference type="Pfam" id="PF26136"/>
    </source>
</evidence>
<proteinExistence type="predicted"/>
<dbReference type="InterPro" id="IPR058711">
    <property type="entry name" value="SCO6045-like_C"/>
</dbReference>
<keyword evidence="3" id="KW-1185">Reference proteome</keyword>
<sequence>MVPPEARDRLRHRQAAVLTDLLAGRVPSGFDPAGAELTGRVLAVKRAGSAARAFPALRALPGWPGGFVAYAAAHPKADCSAHDARAYIGWLRDHGTAAERAWVAVEAVRSGARRWAVAHGRPVVRVGSRVYGAPR</sequence>
<organism evidence="2 3">
    <name type="scientific">Tsukamurella tyrosinosolvens</name>
    <dbReference type="NCBI Taxonomy" id="57704"/>
    <lineage>
        <taxon>Bacteria</taxon>
        <taxon>Bacillati</taxon>
        <taxon>Actinomycetota</taxon>
        <taxon>Actinomycetes</taxon>
        <taxon>Mycobacteriales</taxon>
        <taxon>Tsukamurellaceae</taxon>
        <taxon>Tsukamurella</taxon>
    </lineage>
</organism>
<dbReference type="AlphaFoldDB" id="A0A1H4PSD6"/>
<dbReference type="STRING" id="57704.SAMN04489793_1529"/>
<evidence type="ECO:0000313" key="3">
    <source>
        <dbReference type="Proteomes" id="UP000182241"/>
    </source>
</evidence>
<protein>
    <recommendedName>
        <fullName evidence="1">SCO6045-like C-terminal domain-containing protein</fullName>
    </recommendedName>
</protein>
<dbReference type="Pfam" id="PF26136">
    <property type="entry name" value="SCO6045_C"/>
    <property type="match status" value="1"/>
</dbReference>
<dbReference type="GeneID" id="300999608"/>
<reference evidence="3" key="1">
    <citation type="submission" date="2016-10" db="EMBL/GenBank/DDBJ databases">
        <authorList>
            <person name="Varghese N."/>
            <person name="Submissions S."/>
        </authorList>
    </citation>
    <scope>NUCLEOTIDE SEQUENCE [LARGE SCALE GENOMIC DNA]</scope>
    <source>
        <strain evidence="3">DSM 44234</strain>
    </source>
</reference>
<evidence type="ECO:0000313" key="2">
    <source>
        <dbReference type="EMBL" id="SEC10122.1"/>
    </source>
</evidence>
<feature type="domain" description="SCO6045-like C-terminal" evidence="1">
    <location>
        <begin position="12"/>
        <end position="93"/>
    </location>
</feature>
<dbReference type="Proteomes" id="UP000182241">
    <property type="component" value="Unassembled WGS sequence"/>
</dbReference>